<organism evidence="1 2">
    <name type="scientific">Actinoplanes siamensis</name>
    <dbReference type="NCBI Taxonomy" id="1223317"/>
    <lineage>
        <taxon>Bacteria</taxon>
        <taxon>Bacillati</taxon>
        <taxon>Actinomycetota</taxon>
        <taxon>Actinomycetes</taxon>
        <taxon>Micromonosporales</taxon>
        <taxon>Micromonosporaceae</taxon>
        <taxon>Actinoplanes</taxon>
    </lineage>
</organism>
<dbReference type="EMBL" id="BOMW01000027">
    <property type="protein sequence ID" value="GIF05555.1"/>
    <property type="molecule type" value="Genomic_DNA"/>
</dbReference>
<accession>A0A919N740</accession>
<name>A0A919N740_9ACTN</name>
<comment type="caution">
    <text evidence="1">The sequence shown here is derived from an EMBL/GenBank/DDBJ whole genome shotgun (WGS) entry which is preliminary data.</text>
</comment>
<evidence type="ECO:0000313" key="1">
    <source>
        <dbReference type="EMBL" id="GIF05555.1"/>
    </source>
</evidence>
<dbReference type="RefSeq" id="WP_203680359.1">
    <property type="nucleotide sequence ID" value="NZ_BOMW01000027.1"/>
</dbReference>
<dbReference type="AlphaFoldDB" id="A0A919N740"/>
<gene>
    <name evidence="1" type="ORF">Asi03nite_30930</name>
</gene>
<protein>
    <submittedName>
        <fullName evidence="1">Uncharacterized protein</fullName>
    </submittedName>
</protein>
<reference evidence="1" key="1">
    <citation type="submission" date="2021-01" db="EMBL/GenBank/DDBJ databases">
        <title>Whole genome shotgun sequence of Actinoplanes siamensis NBRC 109076.</title>
        <authorList>
            <person name="Komaki H."/>
            <person name="Tamura T."/>
        </authorList>
    </citation>
    <scope>NUCLEOTIDE SEQUENCE</scope>
    <source>
        <strain evidence="1">NBRC 109076</strain>
    </source>
</reference>
<keyword evidence="2" id="KW-1185">Reference proteome</keyword>
<dbReference type="Proteomes" id="UP000629619">
    <property type="component" value="Unassembled WGS sequence"/>
</dbReference>
<proteinExistence type="predicted"/>
<sequence>MVKKIRVATVFATDSDRYSGQGVVVITPVGKLRDVVKPRGLIPQEAEVGLKMTAADFERRSTIIIPLKRSREILKGMGIRVPIRVSTSDPSTDLLDLPKLSCEQIEQFVREAGNG</sequence>
<evidence type="ECO:0000313" key="2">
    <source>
        <dbReference type="Proteomes" id="UP000629619"/>
    </source>
</evidence>